<name>A0AAU9WVE5_9CNID</name>
<reference evidence="6 7" key="1">
    <citation type="submission" date="2022-05" db="EMBL/GenBank/DDBJ databases">
        <authorList>
            <consortium name="Genoscope - CEA"/>
            <person name="William W."/>
        </authorList>
    </citation>
    <scope>NUCLEOTIDE SEQUENCE [LARGE SCALE GENOMIC DNA]</scope>
</reference>
<dbReference type="GO" id="GO:0005524">
    <property type="term" value="F:ATP binding"/>
    <property type="evidence" value="ECO:0007669"/>
    <property type="project" value="UniProtKB-KW"/>
</dbReference>
<accession>A0AAU9WVE5</accession>
<dbReference type="EMBL" id="CALNXJ010000022">
    <property type="protein sequence ID" value="CAH3127455.1"/>
    <property type="molecule type" value="Genomic_DNA"/>
</dbReference>
<dbReference type="HAMAP" id="MF_00376">
    <property type="entry name" value="Dephospho_CoA_kinase"/>
    <property type="match status" value="1"/>
</dbReference>
<evidence type="ECO:0000256" key="3">
    <source>
        <dbReference type="ARBA" id="ARBA00022840"/>
    </source>
</evidence>
<evidence type="ECO:0000256" key="5">
    <source>
        <dbReference type="SAM" id="Phobius"/>
    </source>
</evidence>
<proteinExistence type="inferred from homology"/>
<comment type="similarity">
    <text evidence="1">Belongs to the CoaE family.</text>
</comment>
<dbReference type="PANTHER" id="PTHR10695:SF46">
    <property type="entry name" value="BIFUNCTIONAL COENZYME A SYNTHASE-RELATED"/>
    <property type="match status" value="1"/>
</dbReference>
<dbReference type="Pfam" id="PF01121">
    <property type="entry name" value="CoaE"/>
    <property type="match status" value="1"/>
</dbReference>
<dbReference type="GO" id="GO:0005737">
    <property type="term" value="C:cytoplasm"/>
    <property type="evidence" value="ECO:0007669"/>
    <property type="project" value="UniProtKB-ARBA"/>
</dbReference>
<dbReference type="PANTHER" id="PTHR10695">
    <property type="entry name" value="DEPHOSPHO-COA KINASE-RELATED"/>
    <property type="match status" value="1"/>
</dbReference>
<keyword evidence="2" id="KW-0547">Nucleotide-binding</keyword>
<dbReference type="GO" id="GO:0015937">
    <property type="term" value="P:coenzyme A biosynthetic process"/>
    <property type="evidence" value="ECO:0007669"/>
    <property type="project" value="InterPro"/>
</dbReference>
<organism evidence="6 7">
    <name type="scientific">Pocillopora meandrina</name>
    <dbReference type="NCBI Taxonomy" id="46732"/>
    <lineage>
        <taxon>Eukaryota</taxon>
        <taxon>Metazoa</taxon>
        <taxon>Cnidaria</taxon>
        <taxon>Anthozoa</taxon>
        <taxon>Hexacorallia</taxon>
        <taxon>Scleractinia</taxon>
        <taxon>Astrocoeniina</taxon>
        <taxon>Pocilloporidae</taxon>
        <taxon>Pocillopora</taxon>
    </lineage>
</organism>
<protein>
    <recommendedName>
        <fullName evidence="4">Dephospho-CoA kinase domain-containing protein</fullName>
    </recommendedName>
</protein>
<evidence type="ECO:0000256" key="4">
    <source>
        <dbReference type="ARBA" id="ARBA00044157"/>
    </source>
</evidence>
<keyword evidence="7" id="KW-1185">Reference proteome</keyword>
<comment type="caution">
    <text evidence="6">The sequence shown here is derived from an EMBL/GenBank/DDBJ whole genome shotgun (WGS) entry which is preliminary data.</text>
</comment>
<evidence type="ECO:0000256" key="2">
    <source>
        <dbReference type="ARBA" id="ARBA00022741"/>
    </source>
</evidence>
<dbReference type="NCBIfam" id="TIGR00152">
    <property type="entry name" value="dephospho-CoA kinase"/>
    <property type="match status" value="1"/>
</dbReference>
<dbReference type="PROSITE" id="PS51219">
    <property type="entry name" value="DPCK"/>
    <property type="match status" value="1"/>
</dbReference>
<evidence type="ECO:0000256" key="1">
    <source>
        <dbReference type="ARBA" id="ARBA00009018"/>
    </source>
</evidence>
<gene>
    <name evidence="6" type="ORF">PMEA_00012567</name>
</gene>
<dbReference type="InterPro" id="IPR027417">
    <property type="entry name" value="P-loop_NTPase"/>
</dbReference>
<dbReference type="AlphaFoldDB" id="A0AAU9WVE5"/>
<dbReference type="SUPFAM" id="SSF52540">
    <property type="entry name" value="P-loop containing nucleoside triphosphate hydrolases"/>
    <property type="match status" value="1"/>
</dbReference>
<keyword evidence="3" id="KW-0067">ATP-binding</keyword>
<dbReference type="CDD" id="cd02022">
    <property type="entry name" value="DPCK"/>
    <property type="match status" value="1"/>
</dbReference>
<dbReference type="FunFam" id="3.40.50.300:FF:000485">
    <property type="entry name" value="Dephospho-CoA kinase CAB5"/>
    <property type="match status" value="1"/>
</dbReference>
<dbReference type="Proteomes" id="UP001159428">
    <property type="component" value="Unassembled WGS sequence"/>
</dbReference>
<dbReference type="Gene3D" id="3.40.50.300">
    <property type="entry name" value="P-loop containing nucleotide triphosphate hydrolases"/>
    <property type="match status" value="1"/>
</dbReference>
<evidence type="ECO:0000313" key="6">
    <source>
        <dbReference type="EMBL" id="CAH3127455.1"/>
    </source>
</evidence>
<feature type="transmembrane region" description="Helical" evidence="5">
    <location>
        <begin position="200"/>
        <end position="224"/>
    </location>
</feature>
<keyword evidence="5" id="KW-0812">Transmembrane</keyword>
<sequence>MFIVGLTGGIATGKSTVSSLLKDLGCPVVDADHIAREVVEPHRPAWKAIVKNFGSDILLSNEEIDREKLGKIIFGDDAKRRILNKCTHPAIYHSILWTLLRNFFSGEKFVILDLPLMFETGIALYLMKEVVVVYCDKDTQLKRLMERNNFTQNDAEQRINAQISLNEKCRRASYIIDNSSDRENTETQVKRLYEKLNKSYAYLPVRGFAFLLLGLILYFFSFLVSKLLVG</sequence>
<evidence type="ECO:0000313" key="7">
    <source>
        <dbReference type="Proteomes" id="UP001159428"/>
    </source>
</evidence>
<keyword evidence="5" id="KW-0472">Membrane</keyword>
<keyword evidence="5" id="KW-1133">Transmembrane helix</keyword>
<dbReference type="InterPro" id="IPR001977">
    <property type="entry name" value="Depp_CoAkinase"/>
</dbReference>
<dbReference type="GO" id="GO:0004140">
    <property type="term" value="F:dephospho-CoA kinase activity"/>
    <property type="evidence" value="ECO:0007669"/>
    <property type="project" value="InterPro"/>
</dbReference>